<proteinExistence type="predicted"/>
<keyword evidence="3" id="KW-1185">Reference proteome</keyword>
<protein>
    <recommendedName>
        <fullName evidence="4">DUF2929 family protein</fullName>
    </recommendedName>
</protein>
<keyword evidence="1" id="KW-1133">Transmembrane helix</keyword>
<accession>C2JX11</accession>
<dbReference type="HOGENOM" id="CLU_174715_2_1_9"/>
<comment type="caution">
    <text evidence="2">The sequence shown here is derived from an EMBL/GenBank/DDBJ whole genome shotgun (WGS) entry which is preliminary data.</text>
</comment>
<dbReference type="Proteomes" id="UP000004525">
    <property type="component" value="Unassembled WGS sequence"/>
</dbReference>
<reference evidence="2" key="1">
    <citation type="submission" date="2009-01" db="EMBL/GenBank/DDBJ databases">
        <authorList>
            <person name="Qin X."/>
            <person name="Bachman B."/>
            <person name="Battles P."/>
            <person name="Bell A."/>
            <person name="Bess C."/>
            <person name="Bickham C."/>
            <person name="Chaboub L."/>
            <person name="Chen D."/>
            <person name="Coyle M."/>
            <person name="Deiros D.R."/>
            <person name="Dinh H."/>
            <person name="Forbes L."/>
            <person name="Fowler G."/>
            <person name="Francisco L."/>
            <person name="Fu Q."/>
            <person name="Gubbala S."/>
            <person name="Hale W."/>
            <person name="Han Y."/>
            <person name="Hemphill L."/>
            <person name="Highlander S.K."/>
            <person name="Hirani K."/>
            <person name="Hogues M."/>
            <person name="Jackson L."/>
            <person name="Jakkamsetti A."/>
            <person name="Javaid M."/>
            <person name="Jiang H."/>
            <person name="Korchina V."/>
            <person name="Kovar C."/>
            <person name="Lara F."/>
            <person name="Lee S."/>
            <person name="Mata R."/>
            <person name="Mathew T."/>
            <person name="Moen C."/>
            <person name="Morales K."/>
            <person name="Munidasa M."/>
            <person name="Nazareth L."/>
            <person name="Ngo R."/>
            <person name="Nguyen L."/>
            <person name="Okwuonu G."/>
            <person name="Ongeri F."/>
            <person name="Patil S."/>
            <person name="Petrosino J."/>
            <person name="Pham C."/>
            <person name="Pham P."/>
            <person name="Pu L.-L."/>
            <person name="Puazo M."/>
            <person name="Raj R."/>
            <person name="Reid J."/>
            <person name="Rouhana J."/>
            <person name="Saada N."/>
            <person name="Shang Y."/>
            <person name="Simmons D."/>
            <person name="Thornton R."/>
            <person name="Warren J."/>
            <person name="Weissenberger G."/>
            <person name="Zhang J."/>
            <person name="Zhang L."/>
            <person name="Zhou C."/>
            <person name="Zhu D."/>
            <person name="Muzny D."/>
            <person name="Worley K."/>
            <person name="Gibbs R."/>
        </authorList>
    </citation>
    <scope>NUCLEOTIDE SEQUENCE [LARGE SCALE GENOMIC DNA]</scope>
    <source>
        <strain evidence="2">LMS2-1</strain>
    </source>
</reference>
<dbReference type="EMBL" id="ACIZ01000059">
    <property type="protein sequence ID" value="EEN80438.1"/>
    <property type="molecule type" value="Genomic_DNA"/>
</dbReference>
<dbReference type="InterPro" id="IPR021324">
    <property type="entry name" value="DUF2929"/>
</dbReference>
<evidence type="ECO:0000256" key="1">
    <source>
        <dbReference type="SAM" id="Phobius"/>
    </source>
</evidence>
<evidence type="ECO:0000313" key="2">
    <source>
        <dbReference type="EMBL" id="EEN80438.1"/>
    </source>
</evidence>
<evidence type="ECO:0008006" key="4">
    <source>
        <dbReference type="Google" id="ProtNLM"/>
    </source>
</evidence>
<dbReference type="AlphaFoldDB" id="C2JX11"/>
<sequence length="72" mass="8061">MTTEKRDFMRYLPTIVWGVILGQVVGFLIGALSGSSYDPKTSAIVSVIFVVILFFFPPIMQHFAKSAEKPEH</sequence>
<name>C2JX11_LACRM</name>
<keyword evidence="1" id="KW-0472">Membrane</keyword>
<feature type="transmembrane region" description="Helical" evidence="1">
    <location>
        <begin position="43"/>
        <end position="60"/>
    </location>
</feature>
<gene>
    <name evidence="2" type="ORF">HMPREF0539_1419</name>
</gene>
<keyword evidence="1" id="KW-0812">Transmembrane</keyword>
<feature type="transmembrane region" description="Helical" evidence="1">
    <location>
        <begin position="12"/>
        <end position="31"/>
    </location>
</feature>
<evidence type="ECO:0000313" key="3">
    <source>
        <dbReference type="Proteomes" id="UP000004525"/>
    </source>
</evidence>
<dbReference type="Pfam" id="PF11151">
    <property type="entry name" value="DUF2929"/>
    <property type="match status" value="1"/>
</dbReference>
<organism evidence="2 3">
    <name type="scientific">Lacticaseibacillus rhamnosus (strain LMS2-1)</name>
    <dbReference type="NCBI Taxonomy" id="525361"/>
    <lineage>
        <taxon>Bacteria</taxon>
        <taxon>Bacillati</taxon>
        <taxon>Bacillota</taxon>
        <taxon>Bacilli</taxon>
        <taxon>Lactobacillales</taxon>
        <taxon>Lactobacillaceae</taxon>
        <taxon>Lacticaseibacillus</taxon>
    </lineage>
</organism>